<proteinExistence type="predicted"/>
<evidence type="ECO:0000256" key="1">
    <source>
        <dbReference type="SAM" id="MobiDB-lite"/>
    </source>
</evidence>
<feature type="transmembrane region" description="Helical" evidence="2">
    <location>
        <begin position="189"/>
        <end position="214"/>
    </location>
</feature>
<feature type="transmembrane region" description="Helical" evidence="2">
    <location>
        <begin position="359"/>
        <end position="379"/>
    </location>
</feature>
<reference evidence="3" key="1">
    <citation type="submission" date="2021-01" db="EMBL/GenBank/DDBJ databases">
        <authorList>
            <person name="Corre E."/>
            <person name="Pelletier E."/>
            <person name="Niang G."/>
            <person name="Scheremetjew M."/>
            <person name="Finn R."/>
            <person name="Kale V."/>
            <person name="Holt S."/>
            <person name="Cochrane G."/>
            <person name="Meng A."/>
            <person name="Brown T."/>
            <person name="Cohen L."/>
        </authorList>
    </citation>
    <scope>NUCLEOTIDE SEQUENCE</scope>
    <source>
        <strain evidence="3">B596</strain>
    </source>
</reference>
<dbReference type="AlphaFoldDB" id="A0A7S0TE37"/>
<feature type="region of interest" description="Disordered" evidence="1">
    <location>
        <begin position="435"/>
        <end position="461"/>
    </location>
</feature>
<organism evidence="3">
    <name type="scientific">Pseudo-nitzschia delicatissima</name>
    <dbReference type="NCBI Taxonomy" id="44447"/>
    <lineage>
        <taxon>Eukaryota</taxon>
        <taxon>Sar</taxon>
        <taxon>Stramenopiles</taxon>
        <taxon>Ochrophyta</taxon>
        <taxon>Bacillariophyta</taxon>
        <taxon>Bacillariophyceae</taxon>
        <taxon>Bacillariophycidae</taxon>
        <taxon>Bacillariales</taxon>
        <taxon>Bacillariaceae</taxon>
        <taxon>Pseudo-nitzschia</taxon>
    </lineage>
</organism>
<keyword evidence="2" id="KW-0812">Transmembrane</keyword>
<sequence length="461" mass="51989">MPSYYFNATTSSGYRTSDAIKQICTLHPLAKTAYQVIGRIKAVVLDNHDVALFHLLVPNSATVAFRKKEMNEHDIITAGKVGLGISIFLWVLCTWRLGFHSSWGCFGRPAREGDDEGRRYQPLSLASDLSSGNEQEQPQQQTSPFIRWITRRRAFHGLLWIATLCEVVSYVDLSGVLPFTADRILAENIGYVLLNVAGRTLELLAFCIVTEIWLRTAIDARPRYMHSETTTQNFWLHGLIYIFVFFTALLVLASASLSVVIFFRFPHAPNREFVLKLPLSKLQSLLEAICWGIHVLVVTIAIGMTSRCILVLVPSTEWKRRSYLMIKAVGPMIVSCFAYATRCGWLIVTYFQQSRRDGWPWWISFVWVPTATVSVVLLYSTRKRDSVVEDMPTTEDNDGANNVDGNGNEDLRQSLLRPQPPEEAFRAFHSFRNGEEDADDSFSLGSPAPRNISPTTGAQEP</sequence>
<evidence type="ECO:0000313" key="3">
    <source>
        <dbReference type="EMBL" id="CAD8729561.1"/>
    </source>
</evidence>
<keyword evidence="2" id="KW-1133">Transmembrane helix</keyword>
<feature type="transmembrane region" description="Helical" evidence="2">
    <location>
        <begin position="285"/>
        <end position="312"/>
    </location>
</feature>
<accession>A0A7S0TE37</accession>
<name>A0A7S0TE37_9STRA</name>
<feature type="region of interest" description="Disordered" evidence="1">
    <location>
        <begin position="389"/>
        <end position="418"/>
    </location>
</feature>
<gene>
    <name evidence="3" type="ORF">PDEL0327_LOCUS1054</name>
</gene>
<feature type="transmembrane region" description="Helical" evidence="2">
    <location>
        <begin position="324"/>
        <end position="347"/>
    </location>
</feature>
<dbReference type="EMBL" id="HBFG01001389">
    <property type="protein sequence ID" value="CAD8729561.1"/>
    <property type="molecule type" value="Transcribed_RNA"/>
</dbReference>
<feature type="transmembrane region" description="Helical" evidence="2">
    <location>
        <begin position="234"/>
        <end position="265"/>
    </location>
</feature>
<feature type="transmembrane region" description="Helical" evidence="2">
    <location>
        <begin position="157"/>
        <end position="177"/>
    </location>
</feature>
<feature type="compositionally biased region" description="Polar residues" evidence="1">
    <location>
        <begin position="452"/>
        <end position="461"/>
    </location>
</feature>
<evidence type="ECO:0000256" key="2">
    <source>
        <dbReference type="SAM" id="Phobius"/>
    </source>
</evidence>
<feature type="compositionally biased region" description="Low complexity" evidence="1">
    <location>
        <begin position="399"/>
        <end position="408"/>
    </location>
</feature>
<protein>
    <recommendedName>
        <fullName evidence="4">Transmembrane protein</fullName>
    </recommendedName>
</protein>
<evidence type="ECO:0008006" key="4">
    <source>
        <dbReference type="Google" id="ProtNLM"/>
    </source>
</evidence>
<keyword evidence="2" id="KW-0472">Membrane</keyword>